<dbReference type="GeneID" id="92717033"/>
<sequence length="283" mass="29689">MDPVNTRPKGMSIAIGNNAKIDLSTRTEEALLSFGYGKERGKDDDRFGYTIAGNTEAKENLPEGIAIGTNSFARAGSIEIGAHNLGADVEIGDTKGSEFSTYGFSPAAGRQLGVASTTVGTNSYANGMFTTTYGSYDVQSSQYQELHVVDTILDGYKNAFGTVVGSLNSNESIAAFPHSGAENSIIGTGNRVNNSSGTIAIGTGNEVKNTWGVTSATMILSQPLDSPKAMQDAIIDGAKKIQAALSWPSEMGTRSTAYPLPRSLVQGMNLRAKTAYLIATSMS</sequence>
<dbReference type="OrthoDB" id="2216692at2"/>
<evidence type="ECO:0008006" key="3">
    <source>
        <dbReference type="Google" id="ProtNLM"/>
    </source>
</evidence>
<proteinExistence type="predicted"/>
<keyword evidence="2" id="KW-1185">Reference proteome</keyword>
<dbReference type="KEGG" id="dho:Dia5BBH33_18210"/>
<dbReference type="AlphaFoldDB" id="A0A8D5A6H4"/>
<organism evidence="1 2">
    <name type="scientific">Dialister hominis</name>
    <dbReference type="NCBI Taxonomy" id="2582419"/>
    <lineage>
        <taxon>Bacteria</taxon>
        <taxon>Bacillati</taxon>
        <taxon>Bacillota</taxon>
        <taxon>Negativicutes</taxon>
        <taxon>Veillonellales</taxon>
        <taxon>Veillonellaceae</taxon>
        <taxon>Dialister</taxon>
    </lineage>
</organism>
<gene>
    <name evidence="1" type="ORF">Dia5BBH33_18210</name>
</gene>
<dbReference type="EMBL" id="AP019697">
    <property type="protein sequence ID" value="BBK25886.1"/>
    <property type="molecule type" value="Genomic_DNA"/>
</dbReference>
<dbReference type="Proteomes" id="UP000320585">
    <property type="component" value="Chromosome"/>
</dbReference>
<accession>A0A8D5A6H4</accession>
<protein>
    <recommendedName>
        <fullName evidence="3">Trimeric autotransporter adhesin YadA-like head domain-containing protein</fullName>
    </recommendedName>
</protein>
<dbReference type="RefSeq" id="WP_143332857.1">
    <property type="nucleotide sequence ID" value="NZ_AP019697.1"/>
</dbReference>
<evidence type="ECO:0000313" key="2">
    <source>
        <dbReference type="Proteomes" id="UP000320585"/>
    </source>
</evidence>
<name>A0A8D5A6H4_9FIRM</name>
<reference evidence="2" key="1">
    <citation type="submission" date="2019-05" db="EMBL/GenBank/DDBJ databases">
        <title>Complete genome sequencing of Dialister sp. strain 5BBH33.</title>
        <authorList>
            <person name="Sakamoto M."/>
            <person name="Murakami T."/>
            <person name="Mori H."/>
        </authorList>
    </citation>
    <scope>NUCLEOTIDE SEQUENCE [LARGE SCALE GENOMIC DNA]</scope>
    <source>
        <strain evidence="2">5BBH33</strain>
    </source>
</reference>
<evidence type="ECO:0000313" key="1">
    <source>
        <dbReference type="EMBL" id="BBK25886.1"/>
    </source>
</evidence>